<dbReference type="PROSITE" id="PS50102">
    <property type="entry name" value="RRM"/>
    <property type="match status" value="1"/>
</dbReference>
<dbReference type="eggNOG" id="KOG0118">
    <property type="taxonomic scope" value="Eukaryota"/>
</dbReference>
<reference evidence="6 7" key="1">
    <citation type="journal article" date="2011" name="Science">
        <title>The Selaginella genome identifies genetic changes associated with the evolution of vascular plants.</title>
        <authorList>
            <person name="Banks J.A."/>
            <person name="Nishiyama T."/>
            <person name="Hasebe M."/>
            <person name="Bowman J.L."/>
            <person name="Gribskov M."/>
            <person name="dePamphilis C."/>
            <person name="Albert V.A."/>
            <person name="Aono N."/>
            <person name="Aoyama T."/>
            <person name="Ambrose B.A."/>
            <person name="Ashton N.W."/>
            <person name="Axtell M.J."/>
            <person name="Barker E."/>
            <person name="Barker M.S."/>
            <person name="Bennetzen J.L."/>
            <person name="Bonawitz N.D."/>
            <person name="Chapple C."/>
            <person name="Cheng C."/>
            <person name="Correa L.G."/>
            <person name="Dacre M."/>
            <person name="DeBarry J."/>
            <person name="Dreyer I."/>
            <person name="Elias M."/>
            <person name="Engstrom E.M."/>
            <person name="Estelle M."/>
            <person name="Feng L."/>
            <person name="Finet C."/>
            <person name="Floyd S.K."/>
            <person name="Frommer W.B."/>
            <person name="Fujita T."/>
            <person name="Gramzow L."/>
            <person name="Gutensohn M."/>
            <person name="Harholt J."/>
            <person name="Hattori M."/>
            <person name="Heyl A."/>
            <person name="Hirai T."/>
            <person name="Hiwatashi Y."/>
            <person name="Ishikawa M."/>
            <person name="Iwata M."/>
            <person name="Karol K.G."/>
            <person name="Koehler B."/>
            <person name="Kolukisaoglu U."/>
            <person name="Kubo M."/>
            <person name="Kurata T."/>
            <person name="Lalonde S."/>
            <person name="Li K."/>
            <person name="Li Y."/>
            <person name="Litt A."/>
            <person name="Lyons E."/>
            <person name="Manning G."/>
            <person name="Maruyama T."/>
            <person name="Michael T.P."/>
            <person name="Mikami K."/>
            <person name="Miyazaki S."/>
            <person name="Morinaga S."/>
            <person name="Murata T."/>
            <person name="Mueller-Roeber B."/>
            <person name="Nelson D.R."/>
            <person name="Obara M."/>
            <person name="Oguri Y."/>
            <person name="Olmstead R.G."/>
            <person name="Onodera N."/>
            <person name="Petersen B.L."/>
            <person name="Pils B."/>
            <person name="Prigge M."/>
            <person name="Rensing S.A."/>
            <person name="Riano-Pachon D.M."/>
            <person name="Roberts A.W."/>
            <person name="Sato Y."/>
            <person name="Scheller H.V."/>
            <person name="Schulz B."/>
            <person name="Schulz C."/>
            <person name="Shakirov E.V."/>
            <person name="Shibagaki N."/>
            <person name="Shinohara N."/>
            <person name="Shippen D.E."/>
            <person name="Soerensen I."/>
            <person name="Sotooka R."/>
            <person name="Sugimoto N."/>
            <person name="Sugita M."/>
            <person name="Sumikawa N."/>
            <person name="Tanurdzic M."/>
            <person name="Theissen G."/>
            <person name="Ulvskov P."/>
            <person name="Wakazuki S."/>
            <person name="Weng J.K."/>
            <person name="Willats W.W."/>
            <person name="Wipf D."/>
            <person name="Wolf P.G."/>
            <person name="Yang L."/>
            <person name="Zimmer A.D."/>
            <person name="Zhu Q."/>
            <person name="Mitros T."/>
            <person name="Hellsten U."/>
            <person name="Loque D."/>
            <person name="Otillar R."/>
            <person name="Salamov A."/>
            <person name="Schmutz J."/>
            <person name="Shapiro H."/>
            <person name="Lindquist E."/>
            <person name="Lucas S."/>
            <person name="Rokhsar D."/>
            <person name="Grigoriev I.V."/>
        </authorList>
    </citation>
    <scope>NUCLEOTIDE SEQUENCE [LARGE SCALE GENOMIC DNA]</scope>
</reference>
<dbReference type="InterPro" id="IPR012677">
    <property type="entry name" value="Nucleotide-bd_a/b_plait_sf"/>
</dbReference>
<dbReference type="EMBL" id="GL377585">
    <property type="protein sequence ID" value="EFJ26257.1"/>
    <property type="molecule type" value="Genomic_DNA"/>
</dbReference>
<sequence>PPTSLLVRNISRDTRADDLRGPFERYGAVKDVYLPKDFYSGEPRGFGFVQFIDPRDAIEAQYKMNHQLIRGREVSVVFAEETRKKPAEMRMKE</sequence>
<dbReference type="SUPFAM" id="SSF54928">
    <property type="entry name" value="RNA-binding domain, RBD"/>
    <property type="match status" value="1"/>
</dbReference>
<dbReference type="KEGG" id="smo:SELMODRAFT_8400"/>
<evidence type="ECO:0000256" key="1">
    <source>
        <dbReference type="ARBA" id="ARBA00022664"/>
    </source>
</evidence>
<feature type="non-terminal residue" evidence="6">
    <location>
        <position position="1"/>
    </location>
</feature>
<dbReference type="AlphaFoldDB" id="D8RPG8"/>
<evidence type="ECO:0000256" key="3">
    <source>
        <dbReference type="PROSITE-ProRule" id="PRU00176"/>
    </source>
</evidence>
<dbReference type="GO" id="GO:0006397">
    <property type="term" value="P:mRNA processing"/>
    <property type="evidence" value="ECO:0007669"/>
    <property type="project" value="UniProtKB-KW"/>
</dbReference>
<keyword evidence="3" id="KW-0694">RNA-binding</keyword>
<keyword evidence="7" id="KW-1185">Reference proteome</keyword>
<dbReference type="HOGENOM" id="CLU_012062_28_8_1"/>
<evidence type="ECO:0000313" key="5">
    <source>
        <dbReference type="EMBL" id="EFJ14554.1"/>
    </source>
</evidence>
<feature type="domain" description="RRM" evidence="4">
    <location>
        <begin position="3"/>
        <end position="81"/>
    </location>
</feature>
<evidence type="ECO:0000259" key="4">
    <source>
        <dbReference type="PROSITE" id="PS50102"/>
    </source>
</evidence>
<dbReference type="PANTHER" id="PTHR23147">
    <property type="entry name" value="SERINE/ARGININE RICH SPLICING FACTOR"/>
    <property type="match status" value="1"/>
</dbReference>
<dbReference type="Gramene" id="EFJ26257">
    <property type="protein sequence ID" value="EFJ26257"/>
    <property type="gene ID" value="SELMODRAFT_8400"/>
</dbReference>
<dbReference type="STRING" id="88036.D8RPG8"/>
<dbReference type="InterPro" id="IPR035979">
    <property type="entry name" value="RBD_domain_sf"/>
</dbReference>
<dbReference type="InterPro" id="IPR000504">
    <property type="entry name" value="RRM_dom"/>
</dbReference>
<dbReference type="KEGG" id="smo:SELMODRAFT_8401"/>
<dbReference type="InParanoid" id="D8RPG8"/>
<evidence type="ECO:0000256" key="2">
    <source>
        <dbReference type="ARBA" id="ARBA00023187"/>
    </source>
</evidence>
<evidence type="ECO:0000313" key="6">
    <source>
        <dbReference type="EMBL" id="EFJ26257.1"/>
    </source>
</evidence>
<dbReference type="GO" id="GO:0000381">
    <property type="term" value="P:regulation of alternative mRNA splicing, via spliceosome"/>
    <property type="evidence" value="ECO:0000318"/>
    <property type="project" value="GO_Central"/>
</dbReference>
<dbReference type="Gene3D" id="3.30.70.330">
    <property type="match status" value="1"/>
</dbReference>
<dbReference type="GO" id="GO:0008380">
    <property type="term" value="P:RNA splicing"/>
    <property type="evidence" value="ECO:0007669"/>
    <property type="project" value="UniProtKB-KW"/>
</dbReference>
<keyword evidence="2" id="KW-0508">mRNA splicing</keyword>
<dbReference type="GO" id="GO:0016607">
    <property type="term" value="C:nuclear speck"/>
    <property type="evidence" value="ECO:0000318"/>
    <property type="project" value="GO_Central"/>
</dbReference>
<protein>
    <recommendedName>
        <fullName evidence="4">RRM domain-containing protein</fullName>
    </recommendedName>
</protein>
<keyword evidence="1" id="KW-0507">mRNA processing</keyword>
<feature type="non-terminal residue" evidence="6">
    <location>
        <position position="93"/>
    </location>
</feature>
<dbReference type="Pfam" id="PF00076">
    <property type="entry name" value="RRM_1"/>
    <property type="match status" value="1"/>
</dbReference>
<proteinExistence type="predicted"/>
<evidence type="ECO:0000313" key="7">
    <source>
        <dbReference type="Proteomes" id="UP000001514"/>
    </source>
</evidence>
<name>D8RPG8_SELML</name>
<organism evidence="7">
    <name type="scientific">Selaginella moellendorffii</name>
    <name type="common">Spikemoss</name>
    <dbReference type="NCBI Taxonomy" id="88036"/>
    <lineage>
        <taxon>Eukaryota</taxon>
        <taxon>Viridiplantae</taxon>
        <taxon>Streptophyta</taxon>
        <taxon>Embryophyta</taxon>
        <taxon>Tracheophyta</taxon>
        <taxon>Lycopodiopsida</taxon>
        <taxon>Selaginellales</taxon>
        <taxon>Selaginellaceae</taxon>
        <taxon>Selaginella</taxon>
    </lineage>
</organism>
<gene>
    <name evidence="6" type="ORF">SELMODRAFT_8400</name>
    <name evidence="5" type="ORF">SELMODRAFT_8401</name>
</gene>
<dbReference type="InterPro" id="IPR050907">
    <property type="entry name" value="SRSF"/>
</dbReference>
<dbReference type="SMART" id="SM00360">
    <property type="entry name" value="RRM"/>
    <property type="match status" value="1"/>
</dbReference>
<dbReference type="OrthoDB" id="439808at2759"/>
<dbReference type="Gramene" id="EFJ14554">
    <property type="protein sequence ID" value="EFJ14554"/>
    <property type="gene ID" value="SELMODRAFT_8401"/>
</dbReference>
<dbReference type="EMBL" id="GL377627">
    <property type="protein sequence ID" value="EFJ14554.1"/>
    <property type="molecule type" value="Genomic_DNA"/>
</dbReference>
<dbReference type="Proteomes" id="UP000001514">
    <property type="component" value="Unassembled WGS sequence"/>
</dbReference>
<accession>D8RPG8</accession>
<dbReference type="OMA" id="FIEMSCK"/>
<dbReference type="GO" id="GO:0003729">
    <property type="term" value="F:mRNA binding"/>
    <property type="evidence" value="ECO:0000318"/>
    <property type="project" value="GO_Central"/>
</dbReference>